<protein>
    <recommendedName>
        <fullName evidence="5">PH domain-containing protein</fullName>
    </recommendedName>
</protein>
<feature type="compositionally biased region" description="Low complexity" evidence="2">
    <location>
        <begin position="1258"/>
        <end position="1278"/>
    </location>
</feature>
<evidence type="ECO:0008006" key="5">
    <source>
        <dbReference type="Google" id="ProtNLM"/>
    </source>
</evidence>
<evidence type="ECO:0000313" key="3">
    <source>
        <dbReference type="EMBL" id="RSH82258.1"/>
    </source>
</evidence>
<evidence type="ECO:0000313" key="4">
    <source>
        <dbReference type="Proteomes" id="UP000279259"/>
    </source>
</evidence>
<dbReference type="Proteomes" id="UP000279259">
    <property type="component" value="Unassembled WGS sequence"/>
</dbReference>
<sequence>MSRPPLSTRQTGTTVISSTTYSVSSSDRTSDSTALTTPDLHSPRKGLAAARLEPMLEVFESADKGGAPAQSAPRKGSADLGRGPSVKDRASVFEQQAQASSSSSRRPIPSPTPTPISLARTRSTSPLRIGRRNGNAPVTPSNVKRVPVPVTAPPGRTAHLYEEPAQVSPIARGKAADGPIPTSLTRGTGSAKRMIERWENGPSDADAGAGVGGRRGPTEALRQPTRVMSREYLDKKPLPVPMASSIPSDSTHQFSSSRPLPSRITSPHRPSPLQHLQTPTPNRKRAGSLTPSPSSYSLSPSPGEKRRKGGRSPLKDMLNMFGGGIKDLGRKVKGKEKDPYVGMSGGLSPIKLDFEDGSERLGSSGLPGGIVFSDRMGDQEMSTAGPDDPSVIRSSPVVYLIPTPCSSVAQWGSWLTSYASLNPSHLKITYCPVFQGPSSGNSTPRRVLSGANPFQASPPAVPFSSIPPPQAGTEPDVQLDMKDCVEVRSLRREEVKGRGVPPAPEGIGTEVLEMVWSDGSKRYIGVEGVAGRLGWVSAIWDVLLACKTQQHPPALPPPSPVPRENRLSQHSGTAPGLASFVPPSADAFGSARGQIESPDRPLPLGIRSPPPVQKIGDTWVAASALGGSEVGIEGRHDNTTELRDSVQRLFDTAASGSAESERVPAASSPQREPGTAERIKAWQPDMEHDLSIFRASSSKRLPPSEVGMRIPKTETVLSFDPADLNPSRSASQAMGRALSPVMDERERDVDEMTTATALRAPTHISHVTFPKPTVGGFRMGASALPPIAASTESCESDSSASAILQTPRTAETVLTSVSGESTVLAKLDSHSTEHDVLSKQMVGVQGDLRTVLTSLSTLVTQARSPTMSQGVTTDKFDTLQLDLKALENAISLSSLAAPRSAPEEPKLPEIHAKLDSIAKLCEDLLARGTAAPKGAAVAAVATGSDPNKSPIIPGGPIVLKSEEERSAGEEVAQIMADLTGGSVNSAGKVGGIQVLHNAAGPEKISDNDESATTATALPESSAKQVTEVLALVKELKDARALQSQQTTDIARYLHDLNGWLDKFVQNSTSELSTIGTRLDTLVGTEASEAKEGNVNGTEATPGLPQLMADVHAMVSEQKRRNGTEGMVGQRLDGLLKMMGEDRERSGGQQALVEQVMGMLERQRQQNEYLLRELAKDLTAEIRGDKMRFVEAMQHATSVNVNFHVEEFKKVLATEVNRSMTELGRMREEKKALEQNISDLFALKAKHGMERGSSRRNHPQLQGHGAAGAAGAASPQPQARGLPVAPHGRH</sequence>
<feature type="compositionally biased region" description="Polar residues" evidence="2">
    <location>
        <begin position="245"/>
        <end position="265"/>
    </location>
</feature>
<comment type="caution">
    <text evidence="3">The sequence shown here is derived from an EMBL/GenBank/DDBJ whole genome shotgun (WGS) entry which is preliminary data.</text>
</comment>
<feature type="region of interest" description="Disordered" evidence="2">
    <location>
        <begin position="1"/>
        <end position="46"/>
    </location>
</feature>
<accession>A0A427XTW5</accession>
<evidence type="ECO:0000256" key="1">
    <source>
        <dbReference type="SAM" id="Coils"/>
    </source>
</evidence>
<keyword evidence="4" id="KW-1185">Reference proteome</keyword>
<name>A0A427XTW5_9TREE</name>
<feature type="compositionally biased region" description="Basic and acidic residues" evidence="2">
    <location>
        <begin position="228"/>
        <end position="237"/>
    </location>
</feature>
<dbReference type="OrthoDB" id="2261329at2759"/>
<feature type="compositionally biased region" description="Low complexity" evidence="2">
    <location>
        <begin position="8"/>
        <end position="37"/>
    </location>
</feature>
<organism evidence="3 4">
    <name type="scientific">Saitozyma podzolica</name>
    <dbReference type="NCBI Taxonomy" id="1890683"/>
    <lineage>
        <taxon>Eukaryota</taxon>
        <taxon>Fungi</taxon>
        <taxon>Dikarya</taxon>
        <taxon>Basidiomycota</taxon>
        <taxon>Agaricomycotina</taxon>
        <taxon>Tremellomycetes</taxon>
        <taxon>Tremellales</taxon>
        <taxon>Trimorphomycetaceae</taxon>
        <taxon>Saitozyma</taxon>
    </lineage>
</organism>
<keyword evidence="1" id="KW-0175">Coiled coil</keyword>
<proteinExistence type="predicted"/>
<gene>
    <name evidence="3" type="ORF">EHS25_005968</name>
</gene>
<dbReference type="STRING" id="1890683.A0A427XTW5"/>
<feature type="region of interest" description="Disordered" evidence="2">
    <location>
        <begin position="653"/>
        <end position="678"/>
    </location>
</feature>
<feature type="region of interest" description="Disordered" evidence="2">
    <location>
        <begin position="551"/>
        <end position="607"/>
    </location>
</feature>
<feature type="region of interest" description="Disordered" evidence="2">
    <location>
        <begin position="721"/>
        <end position="745"/>
    </location>
</feature>
<feature type="region of interest" description="Disordered" evidence="2">
    <location>
        <begin position="1246"/>
        <end position="1289"/>
    </location>
</feature>
<feature type="region of interest" description="Disordered" evidence="2">
    <location>
        <begin position="59"/>
        <end position="318"/>
    </location>
</feature>
<dbReference type="EMBL" id="RSCD01000027">
    <property type="protein sequence ID" value="RSH82258.1"/>
    <property type="molecule type" value="Genomic_DNA"/>
</dbReference>
<feature type="compositionally biased region" description="Low complexity" evidence="2">
    <location>
        <begin position="288"/>
        <end position="302"/>
    </location>
</feature>
<feature type="coiled-coil region" evidence="1">
    <location>
        <begin position="1215"/>
        <end position="1242"/>
    </location>
</feature>
<evidence type="ECO:0000256" key="2">
    <source>
        <dbReference type="SAM" id="MobiDB-lite"/>
    </source>
</evidence>
<reference evidence="3 4" key="1">
    <citation type="submission" date="2018-11" db="EMBL/GenBank/DDBJ databases">
        <title>Genome sequence of Saitozyma podzolica DSM 27192.</title>
        <authorList>
            <person name="Aliyu H."/>
            <person name="Gorte O."/>
            <person name="Ochsenreither K."/>
        </authorList>
    </citation>
    <scope>NUCLEOTIDE SEQUENCE [LARGE SCALE GENOMIC DNA]</scope>
    <source>
        <strain evidence="3 4">DSM 27192</strain>
    </source>
</reference>